<dbReference type="InterPro" id="IPR035996">
    <property type="entry name" value="4pyrrol_Methylase_sf"/>
</dbReference>
<dbReference type="Pfam" id="PF00590">
    <property type="entry name" value="TP_methylase"/>
    <property type="match status" value="1"/>
</dbReference>
<dbReference type="NCBIfam" id="TIGR00522">
    <property type="entry name" value="dph5"/>
    <property type="match status" value="1"/>
</dbReference>
<dbReference type="HOGENOM" id="CLU_066040_1_0_1"/>
<dbReference type="GO" id="GO:0032259">
    <property type="term" value="P:methylation"/>
    <property type="evidence" value="ECO:0007669"/>
    <property type="project" value="UniProtKB-KW"/>
</dbReference>
<proteinExistence type="inferred from homology"/>
<evidence type="ECO:0000256" key="8">
    <source>
        <dbReference type="ARBA" id="ARBA00048752"/>
    </source>
</evidence>
<evidence type="ECO:0000256" key="1">
    <source>
        <dbReference type="ARBA" id="ARBA00004006"/>
    </source>
</evidence>
<evidence type="ECO:0000256" key="3">
    <source>
        <dbReference type="ARBA" id="ARBA00006729"/>
    </source>
</evidence>
<dbReference type="GO" id="GO:0141133">
    <property type="term" value="F:diphthine methyl ester synthase activity"/>
    <property type="evidence" value="ECO:0007669"/>
    <property type="project" value="UniProtKB-EC"/>
</dbReference>
<dbReference type="EMBL" id="ACPB03004962">
    <property type="status" value="NOT_ANNOTATED_CDS"/>
    <property type="molecule type" value="Genomic_DNA"/>
</dbReference>
<comment type="similarity">
    <text evidence="3">Belongs to the diphthine synthase family.</text>
</comment>
<evidence type="ECO:0000256" key="4">
    <source>
        <dbReference type="ARBA" id="ARBA00011927"/>
    </source>
</evidence>
<dbReference type="InterPro" id="IPR004551">
    <property type="entry name" value="Dphthn_synthase"/>
</dbReference>
<dbReference type="FunFam" id="3.30.950.10:FF:000004">
    <property type="entry name" value="Diphthine synthase putative"/>
    <property type="match status" value="1"/>
</dbReference>
<dbReference type="InterPro" id="IPR014776">
    <property type="entry name" value="4pyrrole_Mease_sub2"/>
</dbReference>
<dbReference type="PANTHER" id="PTHR10882:SF0">
    <property type="entry name" value="DIPHTHINE METHYL ESTER SYNTHASE"/>
    <property type="match status" value="1"/>
</dbReference>
<keyword evidence="5" id="KW-0489">Methyltransferase</keyword>
<dbReference type="SUPFAM" id="SSF53790">
    <property type="entry name" value="Tetrapyrrole methylase"/>
    <property type="match status" value="1"/>
</dbReference>
<comment type="pathway">
    <text evidence="2">Protein modification; peptidyl-diphthamide biosynthesis.</text>
</comment>
<dbReference type="PANTHER" id="PTHR10882">
    <property type="entry name" value="DIPHTHINE SYNTHASE"/>
    <property type="match status" value="1"/>
</dbReference>
<organism evidence="10 11">
    <name type="scientific">Rhodnius prolixus</name>
    <name type="common">Triatomid bug</name>
    <dbReference type="NCBI Taxonomy" id="13249"/>
    <lineage>
        <taxon>Eukaryota</taxon>
        <taxon>Metazoa</taxon>
        <taxon>Ecdysozoa</taxon>
        <taxon>Arthropoda</taxon>
        <taxon>Hexapoda</taxon>
        <taxon>Insecta</taxon>
        <taxon>Pterygota</taxon>
        <taxon>Neoptera</taxon>
        <taxon>Paraneoptera</taxon>
        <taxon>Hemiptera</taxon>
        <taxon>Heteroptera</taxon>
        <taxon>Panheteroptera</taxon>
        <taxon>Cimicomorpha</taxon>
        <taxon>Reduviidae</taxon>
        <taxon>Triatominae</taxon>
        <taxon>Rhodnius</taxon>
    </lineage>
</organism>
<comment type="catalytic activity">
    <reaction evidence="8">
        <text>2-[(3S)-amino-3-carboxypropyl]-L-histidyl-[translation elongation factor 2] + 4 S-adenosyl-L-methionine = diphthine methyl ester-[translation elongation factor 2] + 4 S-adenosyl-L-homocysteine + 3 H(+)</text>
        <dbReference type="Rhea" id="RHEA:42652"/>
        <dbReference type="Rhea" id="RHEA-COMP:9749"/>
        <dbReference type="Rhea" id="RHEA-COMP:10173"/>
        <dbReference type="ChEBI" id="CHEBI:15378"/>
        <dbReference type="ChEBI" id="CHEBI:57856"/>
        <dbReference type="ChEBI" id="CHEBI:59789"/>
        <dbReference type="ChEBI" id="CHEBI:73995"/>
        <dbReference type="ChEBI" id="CHEBI:79005"/>
        <dbReference type="EC" id="2.1.1.314"/>
    </reaction>
</comment>
<sequence>MFYLIGIGLGDAKDITVKGLEIVKRCNKVYLESYTSILSVGKHNLEQFYGRELILAERDLVEQGADEILQNADIEDVAMLVVGDPFSATTHSDIILRAKLKDIPTQVVHNASILTAVGCCGLQLYNFGETVSIPFWSETWQPDSFYDKICNNKKRGLHTLCLLDIKVKEPTPESLTRKKKEYMPPHFMTAAQGAKQLMAIIAKKARPDVVKLDVNEDTLAVGAARIGSTDQKIVCCKLHEMANTDLGPPLHSLVIVGDIHPLEQEYLSQVTNL</sequence>
<evidence type="ECO:0000313" key="11">
    <source>
        <dbReference type="Proteomes" id="UP000015103"/>
    </source>
</evidence>
<accession>T1HFE9</accession>
<evidence type="ECO:0000313" key="10">
    <source>
        <dbReference type="EnsemblMetazoa" id="RPRC002771-PA"/>
    </source>
</evidence>
<dbReference type="FunFam" id="3.40.1010.10:FF:000004">
    <property type="entry name" value="Putative diphthine synthase"/>
    <property type="match status" value="1"/>
</dbReference>
<comment type="function">
    <text evidence="1">S-adenosyl-L-methionine-dependent methyltransferase that catalyzes four methylations of the modified target histidine residue in translation elongation factor 2 (EF-2), to form an intermediate called diphthine methyl ester. The four successive methylation reactions represent the second step of diphthamide biosynthesis.</text>
</comment>
<dbReference type="OMA" id="HNASIMS"/>
<name>T1HFE9_RHOPR</name>
<dbReference type="InterPro" id="IPR000878">
    <property type="entry name" value="4pyrrol_Mease"/>
</dbReference>
<feature type="domain" description="Tetrapyrrole methylase" evidence="9">
    <location>
        <begin position="1"/>
        <end position="240"/>
    </location>
</feature>
<dbReference type="UniPathway" id="UPA00559"/>
<keyword evidence="6" id="KW-0808">Transferase</keyword>
<evidence type="ECO:0000256" key="7">
    <source>
        <dbReference type="ARBA" id="ARBA00022691"/>
    </source>
</evidence>
<dbReference type="VEuPathDB" id="VectorBase:RPRC002771"/>
<dbReference type="EnsemblMetazoa" id="RPRC002771-RA">
    <property type="protein sequence ID" value="RPRC002771-PA"/>
    <property type="gene ID" value="RPRC002771"/>
</dbReference>
<dbReference type="CDD" id="cd11647">
    <property type="entry name" value="DHP5_DphB"/>
    <property type="match status" value="1"/>
</dbReference>
<evidence type="ECO:0000259" key="9">
    <source>
        <dbReference type="Pfam" id="PF00590"/>
    </source>
</evidence>
<dbReference type="Proteomes" id="UP000015103">
    <property type="component" value="Unassembled WGS sequence"/>
</dbReference>
<dbReference type="EC" id="2.1.1.314" evidence="4"/>
<dbReference type="GeneID" id="141460944"/>
<dbReference type="STRING" id="13249.T1HFE9"/>
<dbReference type="Gene3D" id="3.40.1010.10">
    <property type="entry name" value="Cobalt-precorrin-4 Transmethylase, Domain 1"/>
    <property type="match status" value="1"/>
</dbReference>
<reference evidence="10" key="1">
    <citation type="submission" date="2015-05" db="UniProtKB">
        <authorList>
            <consortium name="EnsemblMetazoa"/>
        </authorList>
    </citation>
    <scope>IDENTIFICATION</scope>
</reference>
<dbReference type="InterPro" id="IPR014777">
    <property type="entry name" value="4pyrrole_Mease_sub1"/>
</dbReference>
<dbReference type="GO" id="GO:0017183">
    <property type="term" value="P:protein histidyl modification to diphthamide"/>
    <property type="evidence" value="ECO:0007669"/>
    <property type="project" value="UniProtKB-UniPathway"/>
</dbReference>
<evidence type="ECO:0000256" key="5">
    <source>
        <dbReference type="ARBA" id="ARBA00022603"/>
    </source>
</evidence>
<dbReference type="AlphaFoldDB" id="T1HFE9"/>
<dbReference type="HAMAP" id="MF_01084">
    <property type="entry name" value="Diphthine_synth"/>
    <property type="match status" value="1"/>
</dbReference>
<dbReference type="eggNOG" id="KOG3123">
    <property type="taxonomic scope" value="Eukaryota"/>
</dbReference>
<keyword evidence="7" id="KW-0949">S-adenosyl-L-methionine</keyword>
<dbReference type="PIRSF" id="PIRSF036432">
    <property type="entry name" value="Diphthine_synth"/>
    <property type="match status" value="1"/>
</dbReference>
<dbReference type="RefSeq" id="XP_073997569.1">
    <property type="nucleotide sequence ID" value="XM_074141468.1"/>
</dbReference>
<protein>
    <recommendedName>
        <fullName evidence="4">diphthine methyl ester synthase</fullName>
        <ecNumber evidence="4">2.1.1.314</ecNumber>
    </recommendedName>
</protein>
<evidence type="ECO:0000256" key="2">
    <source>
        <dbReference type="ARBA" id="ARBA00005156"/>
    </source>
</evidence>
<dbReference type="InParanoid" id="T1HFE9"/>
<keyword evidence="11" id="KW-1185">Reference proteome</keyword>
<dbReference type="FunCoup" id="T1HFE9">
    <property type="interactions" value="1663"/>
</dbReference>
<dbReference type="Gene3D" id="3.30.950.10">
    <property type="entry name" value="Methyltransferase, Cobalt-precorrin-4 Transmethylase, Domain 2"/>
    <property type="match status" value="1"/>
</dbReference>
<evidence type="ECO:0000256" key="6">
    <source>
        <dbReference type="ARBA" id="ARBA00022679"/>
    </source>
</evidence>